<name>A0AAD5T6G9_9FUNG</name>
<evidence type="ECO:0000256" key="6">
    <source>
        <dbReference type="ARBA" id="ARBA00023136"/>
    </source>
</evidence>
<evidence type="ECO:0000259" key="10">
    <source>
        <dbReference type="PROSITE" id="PS51764"/>
    </source>
</evidence>
<feature type="region of interest" description="Disordered" evidence="9">
    <location>
        <begin position="206"/>
        <end position="243"/>
    </location>
</feature>
<keyword evidence="12" id="KW-1185">Reference proteome</keyword>
<protein>
    <recommendedName>
        <fullName evidence="10">GH26 domain-containing protein</fullName>
    </recommendedName>
</protein>
<dbReference type="GO" id="GO:0001401">
    <property type="term" value="C:SAM complex"/>
    <property type="evidence" value="ECO:0007669"/>
    <property type="project" value="TreeGrafter"/>
</dbReference>
<feature type="active site" description="Nucleophile" evidence="8">
    <location>
        <position position="556"/>
    </location>
</feature>
<evidence type="ECO:0000256" key="1">
    <source>
        <dbReference type="ARBA" id="ARBA00022452"/>
    </source>
</evidence>
<evidence type="ECO:0000256" key="7">
    <source>
        <dbReference type="ARBA" id="ARBA00023295"/>
    </source>
</evidence>
<dbReference type="InterPro" id="IPR022790">
    <property type="entry name" value="GH26_dom"/>
</dbReference>
<keyword evidence="1" id="KW-1134">Transmembrane beta strand</keyword>
<evidence type="ECO:0000256" key="5">
    <source>
        <dbReference type="ARBA" id="ARBA00023128"/>
    </source>
</evidence>
<evidence type="ECO:0000313" key="11">
    <source>
        <dbReference type="EMBL" id="KAJ3133541.1"/>
    </source>
</evidence>
<dbReference type="InterPro" id="IPR017853">
    <property type="entry name" value="GH"/>
</dbReference>
<comment type="caution">
    <text evidence="11">The sequence shown here is derived from an EMBL/GenBank/DDBJ whole genome shotgun (WGS) entry which is preliminary data.</text>
</comment>
<dbReference type="GO" id="GO:1990456">
    <property type="term" value="P:mitochondrion-endoplasmic reticulum membrane tethering"/>
    <property type="evidence" value="ECO:0007669"/>
    <property type="project" value="TreeGrafter"/>
</dbReference>
<evidence type="ECO:0000256" key="2">
    <source>
        <dbReference type="ARBA" id="ARBA00022692"/>
    </source>
</evidence>
<sequence length="958" mass="105402">MQYSVYASQFAEIKNSHKEAVKRLRERLASKDASVVFHRPISTPIVENLEPSGEDNEGSTSTLTMLGRKLMARFSTETIPNANSITPFKEKNPSYSLQNLFLPLHSPQLPSHEREGGGGLNIIGASSMPSTVSTSAALPQTAPVNIPKSSNSSYGFSASPEVYNDFVITDDINTTQDSRNPPKFSNFGNPFGLPIKRCQTSPDLVTQNLLKPTPSTSTSSSTEYSSISSTSQQQHQHQQPTSMLARSFQKNKLNMPYYTQAEDGLLSHNLANANRNAKNHQQHFSAGIRDIERYLDNDGVHPKQVLFRVQDWKVEKARFVESLGKLEPEDGTVIFGAWVDDSNAPVSGGDSISALNKRIGYNVGAIQVWQKLPPVPAMSGPPDYSLANHHPNGTINLNLLDEGTDAAIFLTVYPTGLTNITDVHLNDLATQSPEMNGNWFVYGSSPKEFLSLWIRFYNIMKNTAPQVATVWSPNFNGPPDQEPYAPYWPGPEFVDWVGVSVYWKGSVVDYPWTQNELAPANYAAQIIDAQPGIEGGPDSFYRDYAVAYNKPFVVSESAGTFHVGVYDPTNNTSTSLPLGVGRKATIMIEDQNTENDYRATVDPNTLSVFKAGLDILNANGILKWATPISTRDSSDTYLNNSSNVSLNSGLQKFNAPRSAILTINKSITSKLKSSYSIGIPDARSVGFLYSSADLNIPSDPINVFDREIVAPALIPVAFLSDESENKETGERIDDSSKYHSIIYGRLFEDYRLEALVSQKVGRNHMVIVSGISSWDDVTNSHLEAQYIHRKKDWCADVTYSSTDNVIGTSCLVRVPYNNWSAGAEVIYTASENSGGISFGAKWVKVHERGISSILTFLSNPMMGHWNTTYTATIRPNFVMATSYDFNTYSYNSDIAVGVAYSPTESNSRLLKCRFSMTQGIALLLEGQFRRALVGLGVTTNLGLGTSTHQGIGFEVQFE</sequence>
<keyword evidence="2" id="KW-0812">Transmembrane</keyword>
<evidence type="ECO:0000256" key="9">
    <source>
        <dbReference type="SAM" id="MobiDB-lite"/>
    </source>
</evidence>
<proteinExistence type="inferred from homology"/>
<accession>A0AAD5T6G9</accession>
<dbReference type="PANTHER" id="PTHR28035">
    <property type="entry name" value="MITOCHONDRIAL DISTRIBUTION AND MORPHOLOGY PROTEIN 10"/>
    <property type="match status" value="1"/>
</dbReference>
<gene>
    <name evidence="11" type="ORF">HK100_004298</name>
</gene>
<comment type="similarity">
    <text evidence="8">Belongs to the glycosyl hydrolase 26 family.</text>
</comment>
<dbReference type="Proteomes" id="UP001211907">
    <property type="component" value="Unassembled WGS sequence"/>
</dbReference>
<dbReference type="GO" id="GO:0015914">
    <property type="term" value="P:phospholipid transport"/>
    <property type="evidence" value="ECO:0007669"/>
    <property type="project" value="TreeGrafter"/>
</dbReference>
<dbReference type="InterPro" id="IPR027539">
    <property type="entry name" value="Mdm10"/>
</dbReference>
<dbReference type="PANTHER" id="PTHR28035:SF1">
    <property type="entry name" value="MITOCHONDRIAL DISTRIBUTION AND MORPHOLOGY PROTEIN 10"/>
    <property type="match status" value="1"/>
</dbReference>
<keyword evidence="6" id="KW-0472">Membrane</keyword>
<dbReference type="PROSITE" id="PS51764">
    <property type="entry name" value="GH26"/>
    <property type="match status" value="1"/>
</dbReference>
<dbReference type="InterPro" id="IPR023614">
    <property type="entry name" value="Porin_dom_sf"/>
</dbReference>
<feature type="compositionally biased region" description="Low complexity" evidence="9">
    <location>
        <begin position="213"/>
        <end position="242"/>
    </location>
</feature>
<dbReference type="GO" id="GO:0045040">
    <property type="term" value="P:protein insertion into mitochondrial outer membrane"/>
    <property type="evidence" value="ECO:0007669"/>
    <property type="project" value="TreeGrafter"/>
</dbReference>
<organism evidence="11 12">
    <name type="scientific">Physocladia obscura</name>
    <dbReference type="NCBI Taxonomy" id="109957"/>
    <lineage>
        <taxon>Eukaryota</taxon>
        <taxon>Fungi</taxon>
        <taxon>Fungi incertae sedis</taxon>
        <taxon>Chytridiomycota</taxon>
        <taxon>Chytridiomycota incertae sedis</taxon>
        <taxon>Chytridiomycetes</taxon>
        <taxon>Chytridiales</taxon>
        <taxon>Chytriomycetaceae</taxon>
        <taxon>Physocladia</taxon>
    </lineage>
</organism>
<keyword evidence="5" id="KW-0496">Mitochondrion</keyword>
<dbReference type="GO" id="GO:0070096">
    <property type="term" value="P:mitochondrial outer membrane translocase complex assembly"/>
    <property type="evidence" value="ECO:0007669"/>
    <property type="project" value="TreeGrafter"/>
</dbReference>
<dbReference type="AlphaFoldDB" id="A0AAD5T6G9"/>
<dbReference type="EMBL" id="JADGJH010000214">
    <property type="protein sequence ID" value="KAJ3133541.1"/>
    <property type="molecule type" value="Genomic_DNA"/>
</dbReference>
<dbReference type="Gene3D" id="3.20.20.80">
    <property type="entry name" value="Glycosidases"/>
    <property type="match status" value="1"/>
</dbReference>
<dbReference type="Pfam" id="PF02156">
    <property type="entry name" value="Glyco_hydro_26"/>
    <property type="match status" value="1"/>
</dbReference>
<keyword evidence="3" id="KW-1000">Mitochondrion outer membrane</keyword>
<dbReference type="SUPFAM" id="SSF51445">
    <property type="entry name" value="(Trans)glycosidases"/>
    <property type="match status" value="1"/>
</dbReference>
<dbReference type="GO" id="GO:0051654">
    <property type="term" value="P:establishment of mitochondrion localization"/>
    <property type="evidence" value="ECO:0007669"/>
    <property type="project" value="TreeGrafter"/>
</dbReference>
<evidence type="ECO:0000256" key="3">
    <source>
        <dbReference type="ARBA" id="ARBA00022787"/>
    </source>
</evidence>
<dbReference type="Gene3D" id="2.40.160.10">
    <property type="entry name" value="Porin"/>
    <property type="match status" value="1"/>
</dbReference>
<keyword evidence="4 8" id="KW-0378">Hydrolase</keyword>
<dbReference type="Pfam" id="PF12519">
    <property type="entry name" value="MDM10"/>
    <property type="match status" value="1"/>
</dbReference>
<evidence type="ECO:0000313" key="12">
    <source>
        <dbReference type="Proteomes" id="UP001211907"/>
    </source>
</evidence>
<feature type="domain" description="GH26" evidence="10">
    <location>
        <begin position="286"/>
        <end position="609"/>
    </location>
</feature>
<keyword evidence="7 8" id="KW-0326">Glycosidase</keyword>
<reference evidence="11" key="1">
    <citation type="submission" date="2020-05" db="EMBL/GenBank/DDBJ databases">
        <title>Phylogenomic resolution of chytrid fungi.</title>
        <authorList>
            <person name="Stajich J.E."/>
            <person name="Amses K."/>
            <person name="Simmons R."/>
            <person name="Seto K."/>
            <person name="Myers J."/>
            <person name="Bonds A."/>
            <person name="Quandt C.A."/>
            <person name="Barry K."/>
            <person name="Liu P."/>
            <person name="Grigoriev I."/>
            <person name="Longcore J.E."/>
            <person name="James T.Y."/>
        </authorList>
    </citation>
    <scope>NUCLEOTIDE SEQUENCE</scope>
    <source>
        <strain evidence="11">JEL0513</strain>
    </source>
</reference>
<dbReference type="GO" id="GO:0032865">
    <property type="term" value="C:ERMES complex"/>
    <property type="evidence" value="ECO:0007669"/>
    <property type="project" value="InterPro"/>
</dbReference>
<evidence type="ECO:0000256" key="8">
    <source>
        <dbReference type="PROSITE-ProRule" id="PRU01100"/>
    </source>
</evidence>
<dbReference type="GO" id="GO:0004553">
    <property type="term" value="F:hydrolase activity, hydrolyzing O-glycosyl compounds"/>
    <property type="evidence" value="ECO:0007669"/>
    <property type="project" value="InterPro"/>
</dbReference>
<evidence type="ECO:0000256" key="4">
    <source>
        <dbReference type="ARBA" id="ARBA00022801"/>
    </source>
</evidence>
<feature type="active site" description="Proton donor" evidence="8">
    <location>
        <position position="434"/>
    </location>
</feature>